<dbReference type="AlphaFoldDB" id="A0A369J658"/>
<evidence type="ECO:0000313" key="1">
    <source>
        <dbReference type="EMBL" id="RDB17549.1"/>
    </source>
</evidence>
<sequence>MTRLVHDSRSSTYDVFAAQPAGHTEETFRGVVLGVFNDFLDGDLEVIRTLLKATNDINPSMKLGDNGIDSVLATLEVIRERALSNMPHMHLRTARRAHASPRGAARLLQLSYFDIMGRSRLTIQLTRIMLSLPIALERALREHMTRVPYSAFMHTSFRHLFYHATRVHTHGIAPPNSTRQSLMECLVCMHMEKRKKRHHDRCVMPPPSLSYSPSSSGVTSMVIRVIRPPKIMKGKIQHLERAIILRKNTVHRAVW</sequence>
<reference evidence="1" key="1">
    <citation type="submission" date="2018-04" db="EMBL/GenBank/DDBJ databases">
        <title>Whole genome sequencing of Hypsizygus marmoreus.</title>
        <authorList>
            <person name="Choi I.-G."/>
            <person name="Min B."/>
            <person name="Kim J.-G."/>
            <person name="Kim S."/>
            <person name="Oh Y.-L."/>
            <person name="Kong W.-S."/>
            <person name="Park H."/>
            <person name="Jeong J."/>
            <person name="Song E.-S."/>
        </authorList>
    </citation>
    <scope>NUCLEOTIDE SEQUENCE [LARGE SCALE GENOMIC DNA]</scope>
    <source>
        <strain evidence="1">51987-8</strain>
    </source>
</reference>
<gene>
    <name evidence="1" type="ORF">Hypma_001161</name>
</gene>
<name>A0A369J658_HYPMA</name>
<dbReference type="EMBL" id="LUEZ02000110">
    <property type="protein sequence ID" value="RDB17549.1"/>
    <property type="molecule type" value="Genomic_DNA"/>
</dbReference>
<dbReference type="InParanoid" id="A0A369J658"/>
<accession>A0A369J658</accession>
<dbReference type="STRING" id="39966.A0A369J658"/>
<dbReference type="Proteomes" id="UP000076154">
    <property type="component" value="Unassembled WGS sequence"/>
</dbReference>
<evidence type="ECO:0000313" key="2">
    <source>
        <dbReference type="Proteomes" id="UP000076154"/>
    </source>
</evidence>
<organism evidence="1 2">
    <name type="scientific">Hypsizygus marmoreus</name>
    <name type="common">White beech mushroom</name>
    <name type="synonym">Agaricus marmoreus</name>
    <dbReference type="NCBI Taxonomy" id="39966"/>
    <lineage>
        <taxon>Eukaryota</taxon>
        <taxon>Fungi</taxon>
        <taxon>Dikarya</taxon>
        <taxon>Basidiomycota</taxon>
        <taxon>Agaricomycotina</taxon>
        <taxon>Agaricomycetes</taxon>
        <taxon>Agaricomycetidae</taxon>
        <taxon>Agaricales</taxon>
        <taxon>Tricholomatineae</taxon>
        <taxon>Lyophyllaceae</taxon>
        <taxon>Hypsizygus</taxon>
    </lineage>
</organism>
<dbReference type="OrthoDB" id="259708at2759"/>
<comment type="caution">
    <text evidence="1">The sequence shown here is derived from an EMBL/GenBank/DDBJ whole genome shotgun (WGS) entry which is preliminary data.</text>
</comment>
<protein>
    <submittedName>
        <fullName evidence="1">Uncharacterized protein</fullName>
    </submittedName>
</protein>
<proteinExistence type="predicted"/>
<keyword evidence="2" id="KW-1185">Reference proteome</keyword>